<reference evidence="4" key="3">
    <citation type="submission" date="2015-06" db="UniProtKB">
        <authorList>
            <consortium name="EnsemblMetazoa"/>
        </authorList>
    </citation>
    <scope>IDENTIFICATION</scope>
</reference>
<evidence type="ECO:0000313" key="5">
    <source>
        <dbReference type="Proteomes" id="UP000014760"/>
    </source>
</evidence>
<proteinExistence type="predicted"/>
<evidence type="ECO:0008006" key="6">
    <source>
        <dbReference type="Google" id="ProtNLM"/>
    </source>
</evidence>
<reference evidence="5" key="1">
    <citation type="submission" date="2012-12" db="EMBL/GenBank/DDBJ databases">
        <authorList>
            <person name="Hellsten U."/>
            <person name="Grimwood J."/>
            <person name="Chapman J.A."/>
            <person name="Shapiro H."/>
            <person name="Aerts A."/>
            <person name="Otillar R.P."/>
            <person name="Terry A.Y."/>
            <person name="Boore J.L."/>
            <person name="Simakov O."/>
            <person name="Marletaz F."/>
            <person name="Cho S.-J."/>
            <person name="Edsinger-Gonzales E."/>
            <person name="Havlak P."/>
            <person name="Kuo D.-H."/>
            <person name="Larsson T."/>
            <person name="Lv J."/>
            <person name="Arendt D."/>
            <person name="Savage R."/>
            <person name="Osoegawa K."/>
            <person name="de Jong P."/>
            <person name="Lindberg D.R."/>
            <person name="Seaver E.C."/>
            <person name="Weisblat D.A."/>
            <person name="Putnam N.H."/>
            <person name="Grigoriev I.V."/>
            <person name="Rokhsar D.S."/>
        </authorList>
    </citation>
    <scope>NUCLEOTIDE SEQUENCE</scope>
    <source>
        <strain evidence="5">I ESC-2004</strain>
    </source>
</reference>
<protein>
    <recommendedName>
        <fullName evidence="6">Secreted protein</fullName>
    </recommendedName>
</protein>
<sequence length="132" mass="14789">MWMPWVLVFLLPVAVTSGPRRSHRRQGPTPPPLGHNPTLLVPGEFTPATNESFARCDWKQGDFIRCSVFLDPETNEPTTGRAVGCVFQMSSNFCFYCNRFERPCYMACQIKICLGGWPTVDAGISNVPPHQT</sequence>
<evidence type="ECO:0000256" key="1">
    <source>
        <dbReference type="SAM" id="MobiDB-lite"/>
    </source>
</evidence>
<dbReference type="EMBL" id="KB292306">
    <property type="protein sequence ID" value="ELU17792.1"/>
    <property type="molecule type" value="Genomic_DNA"/>
</dbReference>
<accession>R7VGV7</accession>
<dbReference type="EMBL" id="AMQN01016677">
    <property type="status" value="NOT_ANNOTATED_CDS"/>
    <property type="molecule type" value="Genomic_DNA"/>
</dbReference>
<dbReference type="AlphaFoldDB" id="R7VGV7"/>
<reference evidence="3 5" key="2">
    <citation type="journal article" date="2013" name="Nature">
        <title>Insights into bilaterian evolution from three spiralian genomes.</title>
        <authorList>
            <person name="Simakov O."/>
            <person name="Marletaz F."/>
            <person name="Cho S.J."/>
            <person name="Edsinger-Gonzales E."/>
            <person name="Havlak P."/>
            <person name="Hellsten U."/>
            <person name="Kuo D.H."/>
            <person name="Larsson T."/>
            <person name="Lv J."/>
            <person name="Arendt D."/>
            <person name="Savage R."/>
            <person name="Osoegawa K."/>
            <person name="de Jong P."/>
            <person name="Grimwood J."/>
            <person name="Chapman J.A."/>
            <person name="Shapiro H."/>
            <person name="Aerts A."/>
            <person name="Otillar R.P."/>
            <person name="Terry A.Y."/>
            <person name="Boore J.L."/>
            <person name="Grigoriev I.V."/>
            <person name="Lindberg D.R."/>
            <person name="Seaver E.C."/>
            <person name="Weisblat D.A."/>
            <person name="Putnam N.H."/>
            <person name="Rokhsar D.S."/>
        </authorList>
    </citation>
    <scope>NUCLEOTIDE SEQUENCE</scope>
    <source>
        <strain evidence="3 5">I ESC-2004</strain>
    </source>
</reference>
<dbReference type="EnsemblMetazoa" id="CapteT222915">
    <property type="protein sequence ID" value="CapteP222915"/>
    <property type="gene ID" value="CapteG222915"/>
</dbReference>
<dbReference type="Proteomes" id="UP000014760">
    <property type="component" value="Unassembled WGS sequence"/>
</dbReference>
<name>R7VGV7_CAPTE</name>
<feature type="signal peptide" evidence="2">
    <location>
        <begin position="1"/>
        <end position="18"/>
    </location>
</feature>
<gene>
    <name evidence="3" type="ORF">CAPTEDRAFT_222915</name>
</gene>
<keyword evidence="5" id="KW-1185">Reference proteome</keyword>
<dbReference type="HOGENOM" id="CLU_1919032_0_0_1"/>
<evidence type="ECO:0000313" key="4">
    <source>
        <dbReference type="EnsemblMetazoa" id="CapteP222915"/>
    </source>
</evidence>
<evidence type="ECO:0000256" key="2">
    <source>
        <dbReference type="SAM" id="SignalP"/>
    </source>
</evidence>
<organism evidence="3">
    <name type="scientific">Capitella teleta</name>
    <name type="common">Polychaete worm</name>
    <dbReference type="NCBI Taxonomy" id="283909"/>
    <lineage>
        <taxon>Eukaryota</taxon>
        <taxon>Metazoa</taxon>
        <taxon>Spiralia</taxon>
        <taxon>Lophotrochozoa</taxon>
        <taxon>Annelida</taxon>
        <taxon>Polychaeta</taxon>
        <taxon>Sedentaria</taxon>
        <taxon>Scolecida</taxon>
        <taxon>Capitellidae</taxon>
        <taxon>Capitella</taxon>
    </lineage>
</organism>
<evidence type="ECO:0000313" key="3">
    <source>
        <dbReference type="EMBL" id="ELU17792.1"/>
    </source>
</evidence>
<keyword evidence="2" id="KW-0732">Signal</keyword>
<feature type="chain" id="PRO_5008789043" description="Secreted protein" evidence="2">
    <location>
        <begin position="19"/>
        <end position="132"/>
    </location>
</feature>
<feature type="region of interest" description="Disordered" evidence="1">
    <location>
        <begin position="18"/>
        <end position="41"/>
    </location>
</feature>